<reference evidence="9 10" key="1">
    <citation type="submission" date="2019-05" db="EMBL/GenBank/DDBJ databases">
        <title>Mikania micrantha, genome provides insights into the molecular mechanism of rapid growth.</title>
        <authorList>
            <person name="Liu B."/>
        </authorList>
    </citation>
    <scope>NUCLEOTIDE SEQUENCE [LARGE SCALE GENOMIC DNA]</scope>
    <source>
        <strain evidence="9">NLD-2019</strain>
        <tissue evidence="9">Leaf</tissue>
    </source>
</reference>
<dbReference type="PANTHER" id="PTHR45717">
    <property type="entry name" value="OS12G0527900 PROTEIN"/>
    <property type="match status" value="1"/>
</dbReference>
<dbReference type="Gene3D" id="1.25.40.10">
    <property type="entry name" value="Tetratricopeptide repeat domain"/>
    <property type="match status" value="2"/>
</dbReference>
<protein>
    <recommendedName>
        <fullName evidence="8">PROP1-like PPR domain-containing protein</fullName>
    </recommendedName>
</protein>
<evidence type="ECO:0000256" key="1">
    <source>
        <dbReference type="ARBA" id="ARBA00004173"/>
    </source>
</evidence>
<comment type="subcellular location">
    <subcellularLocation>
        <location evidence="1">Mitochondrion</location>
    </subcellularLocation>
</comment>
<dbReference type="Proteomes" id="UP000326396">
    <property type="component" value="Linkage Group LG6"/>
</dbReference>
<dbReference type="Pfam" id="PF13812">
    <property type="entry name" value="PPR_3"/>
    <property type="match status" value="1"/>
</dbReference>
<dbReference type="InterPro" id="IPR033443">
    <property type="entry name" value="PROP1-like_PPR_dom"/>
</dbReference>
<dbReference type="GO" id="GO:0003729">
    <property type="term" value="F:mRNA binding"/>
    <property type="evidence" value="ECO:0007669"/>
    <property type="project" value="UniProtKB-ARBA"/>
</dbReference>
<evidence type="ECO:0000313" key="9">
    <source>
        <dbReference type="EMBL" id="KAD3337970.1"/>
    </source>
</evidence>
<dbReference type="Pfam" id="PF01535">
    <property type="entry name" value="PPR"/>
    <property type="match status" value="1"/>
</dbReference>
<dbReference type="NCBIfam" id="TIGR00756">
    <property type="entry name" value="PPR"/>
    <property type="match status" value="3"/>
</dbReference>
<proteinExistence type="inferred from homology"/>
<evidence type="ECO:0000313" key="10">
    <source>
        <dbReference type="Proteomes" id="UP000326396"/>
    </source>
</evidence>
<dbReference type="GO" id="GO:0005739">
    <property type="term" value="C:mitochondrion"/>
    <property type="evidence" value="ECO:0007669"/>
    <property type="project" value="UniProtKB-SubCell"/>
</dbReference>
<sequence>MGTTVLGLDYTANWAQLLVLSYEEDNKASSGAGDITLRFFLHLVGLGSIFFFYTSVTDGAPSSARLLSQITRPPVLVTRSIASTPVATATAEQAAGKPVGIWVQINHHVGDSKSLCSYQVTYGSFHSTLGKIDIFAESVSQPLSSLAFHTCNAKTDTTSSTYMGHIGFSGPPPTLSDGFLLLRKYSSQACVPNNFSSQAESESEKEPIKEADMFVSISESGSESESENELDIVDTEEETTGDNVGEQRGSSGLFKVVVDSSSMSPKIALDKWVIEGHDLSRSEISHAMFELRRRKMYGKALQLSEWLESQERIEFSERDYASRVDLMAKIRGLQKAEAYIDKIPDSFKGEIVYRTLLANCVLNNDIKKAEKVFNKMKDLNLPVTAFACNQLLLLYKRTDKKKIADVLLLMEKENVKPSLFTYRLLIETKGMSNDIIGMEQVLETMKGEGLEPDSRLQVVLARQYIYAGMKEKAKGVLKEMEGSNLNENRRACPSLLLIYALIGSEDDVKRVWEACENNPRLEESIRAIEAFGKLKKVEEAEAVFNQMLTKWKKLTAKQYTCMLKVYANNKMLLKGKEIVKQMSESGCRLGPLTWDALVKLYIETGEVEKADSILNKASQQLNMKPLFATFMMILDHYAKYGDVHNAEKIFYKMRQTGYVSRYRQYDSLLQAYINAKVPIYGFRERLKADNMFPSKMLAERLAQVDAFKKTAVSDLLD</sequence>
<evidence type="ECO:0000256" key="5">
    <source>
        <dbReference type="ARBA" id="ARBA00023128"/>
    </source>
</evidence>
<feature type="repeat" description="PPR" evidence="6">
    <location>
        <begin position="555"/>
        <end position="589"/>
    </location>
</feature>
<comment type="caution">
    <text evidence="9">The sequence shown here is derived from an EMBL/GenBank/DDBJ whole genome shotgun (WGS) entry which is preliminary data.</text>
</comment>
<dbReference type="FunFam" id="1.25.40.10:FF:000394">
    <property type="entry name" value="Pentatricopeptide repeat-containing protein, mitochondrial"/>
    <property type="match status" value="1"/>
</dbReference>
<evidence type="ECO:0000256" key="2">
    <source>
        <dbReference type="ARBA" id="ARBA00007626"/>
    </source>
</evidence>
<feature type="compositionally biased region" description="Acidic residues" evidence="7">
    <location>
        <begin position="222"/>
        <end position="240"/>
    </location>
</feature>
<dbReference type="OrthoDB" id="739241at2759"/>
<dbReference type="PROSITE" id="PS51375">
    <property type="entry name" value="PPR"/>
    <property type="match status" value="1"/>
</dbReference>
<organism evidence="9 10">
    <name type="scientific">Mikania micrantha</name>
    <name type="common">bitter vine</name>
    <dbReference type="NCBI Taxonomy" id="192012"/>
    <lineage>
        <taxon>Eukaryota</taxon>
        <taxon>Viridiplantae</taxon>
        <taxon>Streptophyta</taxon>
        <taxon>Embryophyta</taxon>
        <taxon>Tracheophyta</taxon>
        <taxon>Spermatophyta</taxon>
        <taxon>Magnoliopsida</taxon>
        <taxon>eudicotyledons</taxon>
        <taxon>Gunneridae</taxon>
        <taxon>Pentapetalae</taxon>
        <taxon>asterids</taxon>
        <taxon>campanulids</taxon>
        <taxon>Asterales</taxon>
        <taxon>Asteraceae</taxon>
        <taxon>Asteroideae</taxon>
        <taxon>Heliantheae alliance</taxon>
        <taxon>Eupatorieae</taxon>
        <taxon>Mikania</taxon>
    </lineage>
</organism>
<name>A0A5N6MBN4_9ASTR</name>
<comment type="similarity">
    <text evidence="2">Belongs to the PPR family. P subfamily.</text>
</comment>
<keyword evidence="4" id="KW-0809">Transit peptide</keyword>
<feature type="region of interest" description="Disordered" evidence="7">
    <location>
        <begin position="218"/>
        <end position="248"/>
    </location>
</feature>
<feature type="domain" description="PROP1-like PPR" evidence="8">
    <location>
        <begin position="528"/>
        <end position="673"/>
    </location>
</feature>
<evidence type="ECO:0000256" key="7">
    <source>
        <dbReference type="SAM" id="MobiDB-lite"/>
    </source>
</evidence>
<keyword evidence="3" id="KW-0677">Repeat</keyword>
<dbReference type="Pfam" id="PF17177">
    <property type="entry name" value="PPR_long"/>
    <property type="match status" value="1"/>
</dbReference>
<evidence type="ECO:0000256" key="4">
    <source>
        <dbReference type="ARBA" id="ARBA00022946"/>
    </source>
</evidence>
<evidence type="ECO:0000256" key="3">
    <source>
        <dbReference type="ARBA" id="ARBA00022737"/>
    </source>
</evidence>
<evidence type="ECO:0000259" key="8">
    <source>
        <dbReference type="Pfam" id="PF17177"/>
    </source>
</evidence>
<dbReference type="InterPro" id="IPR011990">
    <property type="entry name" value="TPR-like_helical_dom_sf"/>
</dbReference>
<dbReference type="PANTHER" id="PTHR45717:SF15">
    <property type="entry name" value="AGL218WP"/>
    <property type="match status" value="1"/>
</dbReference>
<keyword evidence="10" id="KW-1185">Reference proteome</keyword>
<dbReference type="InterPro" id="IPR002885">
    <property type="entry name" value="PPR_rpt"/>
</dbReference>
<evidence type="ECO:0000256" key="6">
    <source>
        <dbReference type="PROSITE-ProRule" id="PRU00708"/>
    </source>
</evidence>
<accession>A0A5N6MBN4</accession>
<dbReference type="AlphaFoldDB" id="A0A5N6MBN4"/>
<keyword evidence="5" id="KW-0496">Mitochondrion</keyword>
<dbReference type="EMBL" id="SZYD01000016">
    <property type="protein sequence ID" value="KAD3337970.1"/>
    <property type="molecule type" value="Genomic_DNA"/>
</dbReference>
<gene>
    <name evidence="9" type="ORF">E3N88_33491</name>
</gene>